<dbReference type="PANTHER" id="PTHR38009:SF1">
    <property type="entry name" value="CONSERVED HYPOTHETICAL PHAGE TAIL PROTEIN"/>
    <property type="match status" value="1"/>
</dbReference>
<gene>
    <name evidence="1" type="ORF">KK083_19330</name>
</gene>
<dbReference type="InterPro" id="IPR011747">
    <property type="entry name" value="CHP02241"/>
</dbReference>
<dbReference type="EMBL" id="JAHESF010000020">
    <property type="protein sequence ID" value="MBT1699056.1"/>
    <property type="molecule type" value="Genomic_DNA"/>
</dbReference>
<dbReference type="GO" id="GO:0005198">
    <property type="term" value="F:structural molecule activity"/>
    <property type="evidence" value="ECO:0007669"/>
    <property type="project" value="InterPro"/>
</dbReference>
<evidence type="ECO:0000313" key="2">
    <source>
        <dbReference type="Proteomes" id="UP001319200"/>
    </source>
</evidence>
<dbReference type="NCBIfam" id="TIGR02241">
    <property type="entry name" value="conserved hypothetical phage tail region protein"/>
    <property type="match status" value="1"/>
</dbReference>
<dbReference type="PANTHER" id="PTHR38009">
    <property type="entry name" value="CONSERVED HYPOTHETICAL PHAGE TAIL PROTEIN"/>
    <property type="match status" value="1"/>
</dbReference>
<dbReference type="Proteomes" id="UP001319200">
    <property type="component" value="Unassembled WGS sequence"/>
</dbReference>
<name>A0AAP2DML5_9BACT</name>
<dbReference type="Pfam" id="PF06841">
    <property type="entry name" value="Phage_T4_gp19"/>
    <property type="match status" value="1"/>
</dbReference>
<sequence>MLERLQGALKLQDPPMAFRFGVFFFFKGIIPNPIDIRFQKVSGLSAAIETSSTDEGKANLSAGYRFPEKVTYENLRLERGLTLLSPLNIELDKAMTQLKLYPSDVLVILFDESNLPFSAWLFRKAYPVKWSLSDFDANASQIVVESMELAYSQFKPIRL</sequence>
<protein>
    <submittedName>
        <fullName evidence="1">Phage tail protein</fullName>
    </submittedName>
</protein>
<evidence type="ECO:0000313" key="1">
    <source>
        <dbReference type="EMBL" id="MBT1699056.1"/>
    </source>
</evidence>
<keyword evidence="2" id="KW-1185">Reference proteome</keyword>
<dbReference type="AlphaFoldDB" id="A0AAP2DML5"/>
<organism evidence="1 2">
    <name type="scientific">Chryseosolibacter histidini</name>
    <dbReference type="NCBI Taxonomy" id="2782349"/>
    <lineage>
        <taxon>Bacteria</taxon>
        <taxon>Pseudomonadati</taxon>
        <taxon>Bacteroidota</taxon>
        <taxon>Cytophagia</taxon>
        <taxon>Cytophagales</taxon>
        <taxon>Chryseotaleaceae</taxon>
        <taxon>Chryseosolibacter</taxon>
    </lineage>
</organism>
<accession>A0AAP2DML5</accession>
<reference evidence="1 2" key="1">
    <citation type="submission" date="2021-05" db="EMBL/GenBank/DDBJ databases">
        <title>A Polyphasic approach of four new species of the genus Ohtaekwangia: Ohtaekwangia histidinii sp. nov., Ohtaekwangia cretensis sp. nov., Ohtaekwangia indiensis sp. nov., Ohtaekwangia reichenbachii sp. nov. from diverse environment.</title>
        <authorList>
            <person name="Octaviana S."/>
        </authorList>
    </citation>
    <scope>NUCLEOTIDE SEQUENCE [LARGE SCALE GENOMIC DNA]</scope>
    <source>
        <strain evidence="1 2">PWU4</strain>
    </source>
</reference>
<comment type="caution">
    <text evidence="1">The sequence shown here is derived from an EMBL/GenBank/DDBJ whole genome shotgun (WGS) entry which is preliminary data.</text>
</comment>
<proteinExistence type="predicted"/>
<dbReference type="InterPro" id="IPR010667">
    <property type="entry name" value="Phage_T4_Gp19"/>
</dbReference>
<dbReference type="RefSeq" id="WP_254166435.1">
    <property type="nucleotide sequence ID" value="NZ_JAHESF010000020.1"/>
</dbReference>